<dbReference type="InterPro" id="IPR058248">
    <property type="entry name" value="Lxx211020-like"/>
</dbReference>
<dbReference type="SUPFAM" id="SSF110087">
    <property type="entry name" value="DR1885-like metal-binding protein"/>
    <property type="match status" value="1"/>
</dbReference>
<evidence type="ECO:0000313" key="2">
    <source>
        <dbReference type="EMBL" id="SER28753.1"/>
    </source>
</evidence>
<evidence type="ECO:0000256" key="1">
    <source>
        <dbReference type="SAM" id="SignalP"/>
    </source>
</evidence>
<name>A0A1H9N091_9BURK</name>
<gene>
    <name evidence="2" type="ORF">SAMN02982919_02105</name>
</gene>
<sequence>MLLQRIASPLFLSAALWASAAHAQTAAAPVVADNAWARASVTGQKATGAFMRLTASSATRLVRAESAAAGVTEIHEMKMDGDVMKMRAIAGLDLPAGQAVELKPGGYHVMLMDLKAPLAQGTQVPLTLVFQDAQGAQSQLSLQVPVQAKMPSHAPMHGAAHQH</sequence>
<evidence type="ECO:0000313" key="3">
    <source>
        <dbReference type="Proteomes" id="UP000199766"/>
    </source>
</evidence>
<dbReference type="PANTHER" id="PTHR36302">
    <property type="entry name" value="BLR7088 PROTEIN"/>
    <property type="match status" value="1"/>
</dbReference>
<dbReference type="RefSeq" id="WP_091457094.1">
    <property type="nucleotide sequence ID" value="NZ_FOGD01000006.1"/>
</dbReference>
<dbReference type="InterPro" id="IPR036182">
    <property type="entry name" value="PCuAC_sf"/>
</dbReference>
<dbReference type="Pfam" id="PF04314">
    <property type="entry name" value="PCuAC"/>
    <property type="match status" value="1"/>
</dbReference>
<feature type="signal peptide" evidence="1">
    <location>
        <begin position="1"/>
        <end position="23"/>
    </location>
</feature>
<dbReference type="OrthoDB" id="9796962at2"/>
<proteinExistence type="predicted"/>
<dbReference type="EMBL" id="FOGD01000006">
    <property type="protein sequence ID" value="SER28753.1"/>
    <property type="molecule type" value="Genomic_DNA"/>
</dbReference>
<keyword evidence="3" id="KW-1185">Reference proteome</keyword>
<reference evidence="2 3" key="1">
    <citation type="submission" date="2016-10" db="EMBL/GenBank/DDBJ databases">
        <authorList>
            <person name="de Groot N.N."/>
        </authorList>
    </citation>
    <scope>NUCLEOTIDE SEQUENCE [LARGE SCALE GENOMIC DNA]</scope>
    <source>
        <strain evidence="2 3">ATCC 35958</strain>
    </source>
</reference>
<dbReference type="PANTHER" id="PTHR36302:SF1">
    <property type="entry name" value="COPPER CHAPERONE PCU(A)C"/>
    <property type="match status" value="1"/>
</dbReference>
<dbReference type="InterPro" id="IPR007410">
    <property type="entry name" value="LpqE-like"/>
</dbReference>
<accession>A0A1H9N091</accession>
<protein>
    <recommendedName>
        <fullName evidence="4">Copper(I)-binding protein</fullName>
    </recommendedName>
</protein>
<dbReference type="STRING" id="180197.SAMN02982919_02105"/>
<organism evidence="2 3">
    <name type="scientific">Giesbergeria anulus</name>
    <dbReference type="NCBI Taxonomy" id="180197"/>
    <lineage>
        <taxon>Bacteria</taxon>
        <taxon>Pseudomonadati</taxon>
        <taxon>Pseudomonadota</taxon>
        <taxon>Betaproteobacteria</taxon>
        <taxon>Burkholderiales</taxon>
        <taxon>Comamonadaceae</taxon>
        <taxon>Giesbergeria</taxon>
    </lineage>
</organism>
<keyword evidence="1" id="KW-0732">Signal</keyword>
<feature type="chain" id="PRO_5011726647" description="Copper(I)-binding protein" evidence="1">
    <location>
        <begin position="24"/>
        <end position="163"/>
    </location>
</feature>
<dbReference type="Proteomes" id="UP000199766">
    <property type="component" value="Unassembled WGS sequence"/>
</dbReference>
<dbReference type="Gene3D" id="2.60.40.1890">
    <property type="entry name" value="PCu(A)C copper chaperone"/>
    <property type="match status" value="1"/>
</dbReference>
<dbReference type="AlphaFoldDB" id="A0A1H9N091"/>
<evidence type="ECO:0008006" key="4">
    <source>
        <dbReference type="Google" id="ProtNLM"/>
    </source>
</evidence>